<evidence type="ECO:0000259" key="17">
    <source>
        <dbReference type="SMART" id="SM00918"/>
    </source>
</evidence>
<evidence type="ECO:0000256" key="7">
    <source>
        <dbReference type="ARBA" id="ARBA00023065"/>
    </source>
</evidence>
<evidence type="ECO:0000256" key="12">
    <source>
        <dbReference type="ARBA" id="ARBA00023303"/>
    </source>
</evidence>
<evidence type="ECO:0000256" key="11">
    <source>
        <dbReference type="ARBA" id="ARBA00023286"/>
    </source>
</evidence>
<keyword evidence="9" id="KW-0675">Receptor</keyword>
<dbReference type="Pfam" id="PF00060">
    <property type="entry name" value="Lig_chan"/>
    <property type="match status" value="1"/>
</dbReference>
<feature type="binding site" evidence="13">
    <location>
        <position position="513"/>
    </location>
    <ligand>
        <name>L-glutamate</name>
        <dbReference type="ChEBI" id="CHEBI:29985"/>
    </ligand>
</feature>
<dbReference type="Gene3D" id="3.40.190.10">
    <property type="entry name" value="Periplasmic binding protein-like II"/>
    <property type="match status" value="3"/>
</dbReference>
<evidence type="ECO:0000313" key="18">
    <source>
        <dbReference type="EnsemblMetazoa" id="AALB007578-PA"/>
    </source>
</evidence>
<dbReference type="GO" id="GO:0015276">
    <property type="term" value="F:ligand-gated monoatomic ion channel activity"/>
    <property type="evidence" value="ECO:0007669"/>
    <property type="project" value="InterPro"/>
</dbReference>
<keyword evidence="6" id="KW-1133">Transmembrane helix</keyword>
<keyword evidence="15" id="KW-1015">Disulfide bond</keyword>
<dbReference type="STRING" id="7167.A0A182FM19"/>
<evidence type="ECO:0008006" key="20">
    <source>
        <dbReference type="Google" id="ProtNLM"/>
    </source>
</evidence>
<evidence type="ECO:0000313" key="19">
    <source>
        <dbReference type="Proteomes" id="UP000069272"/>
    </source>
</evidence>
<organism evidence="18 19">
    <name type="scientific">Anopheles albimanus</name>
    <name type="common">New world malaria mosquito</name>
    <dbReference type="NCBI Taxonomy" id="7167"/>
    <lineage>
        <taxon>Eukaryota</taxon>
        <taxon>Metazoa</taxon>
        <taxon>Ecdysozoa</taxon>
        <taxon>Arthropoda</taxon>
        <taxon>Hexapoda</taxon>
        <taxon>Insecta</taxon>
        <taxon>Pterygota</taxon>
        <taxon>Neoptera</taxon>
        <taxon>Endopterygota</taxon>
        <taxon>Diptera</taxon>
        <taxon>Nematocera</taxon>
        <taxon>Culicoidea</taxon>
        <taxon>Culicidae</taxon>
        <taxon>Anophelinae</taxon>
        <taxon>Anopheles</taxon>
    </lineage>
</organism>
<protein>
    <recommendedName>
        <fullName evidence="20">Ionotropic glutamate receptor C-terminal domain-containing protein</fullName>
    </recommendedName>
</protein>
<keyword evidence="19" id="KW-1185">Reference proteome</keyword>
<feature type="site" description="Interaction with the cone snail toxin Con-ikot-ikot" evidence="14">
    <location>
        <position position="682"/>
    </location>
</feature>
<dbReference type="FunFam" id="3.40.190.10:FF:000284">
    <property type="entry name" value="Glutamate receptor ionotropic, kainate 3-like Protein"/>
    <property type="match status" value="1"/>
</dbReference>
<evidence type="ECO:0000256" key="6">
    <source>
        <dbReference type="ARBA" id="ARBA00022989"/>
    </source>
</evidence>
<dbReference type="FunFam" id="1.10.287.70:FF:000080">
    <property type="entry name" value="Glutamate receptor ionotropic, kainate"/>
    <property type="match status" value="1"/>
</dbReference>
<feature type="site" description="Crucial to convey clamshell closure to channel opening" evidence="14">
    <location>
        <position position="655"/>
    </location>
</feature>
<dbReference type="Proteomes" id="UP000069272">
    <property type="component" value="Chromosome 3R"/>
</dbReference>
<feature type="domain" description="Ionotropic glutamate receptor C-terminal" evidence="16">
    <location>
        <begin position="431"/>
        <end position="819"/>
    </location>
</feature>
<keyword evidence="5" id="KW-0812">Transmembrane</keyword>
<feature type="site" description="Interaction with the cone snail toxin Con-ikot-ikot" evidence="14">
    <location>
        <position position="481"/>
    </location>
</feature>
<evidence type="ECO:0000256" key="14">
    <source>
        <dbReference type="PIRSR" id="PIRSR601508-2"/>
    </source>
</evidence>
<evidence type="ECO:0000256" key="13">
    <source>
        <dbReference type="PIRSR" id="PIRSR601508-1"/>
    </source>
</evidence>
<keyword evidence="7" id="KW-0406">Ion transport</keyword>
<keyword evidence="4" id="KW-1003">Cell membrane</keyword>
<evidence type="ECO:0000256" key="2">
    <source>
        <dbReference type="ARBA" id="ARBA00008685"/>
    </source>
</evidence>
<reference evidence="18 19" key="1">
    <citation type="journal article" date="2017" name="G3 (Bethesda)">
        <title>The Physical Genome Mapping of Anopheles albimanus Corrected Scaffold Misassemblies and Identified Interarm Rearrangements in Genus Anopheles.</title>
        <authorList>
            <person name="Artemov G.N."/>
            <person name="Peery A.N."/>
            <person name="Jiang X."/>
            <person name="Tu Z."/>
            <person name="Stegniy V.N."/>
            <person name="Sharakhova M.V."/>
            <person name="Sharakhov I.V."/>
        </authorList>
    </citation>
    <scope>NUCLEOTIDE SEQUENCE [LARGE SCALE GENOMIC DNA]</scope>
    <source>
        <strain evidence="18 19">ALBI9_A</strain>
    </source>
</reference>
<sequence length="1002" mass="112300">MQGTTEEVVQLILSYVDPREGEEGIEIQRINNRLRRTIEVTCANSANVTFDSDGNLLIGIVVVHEREHPEVPSWVSEAIAKVLRNMRGATVRDYYIEYDRERLHFADDEQLCDVLDKGVSLLLDVTWIDSSYIMTAANQLGIPYLHIDLSVQTYVKLMETYIQARSSNDVVFILAGTREADATIYLLVMDSYLRAIVFSGLQDDTIRRIKAIRPYPSHYAVIANTQQMNTLLRQALDGGLVRKPEKWNLLVTDVHGHGLVDSVRRTDMNRLQLSVSTCCILLQQIPPCVCPAQFNVRKAHLDNVVAEVLQWSVEVQLPIVRTDNCSVENATDGDGSSVNTSALVDGLAAKEPFWVTPGSAMIRANLNFSIISPAVVRNLSAVSSCALDPETPVGSIVRGRVSLVPNRTLSAGKRFFRVGTTEAIPWAYRKRDPVTGRPLEDPVTGGPVWEGYCIDFLHQLSVVMNFDYDLVAPRNGTFGQRYGIDGRWDGLVGELVVGEIDFAVAAIKMTAEREEVIDFVAPYFEQTGILIAMRKPVRETSLFKFMTVLRLEVWLSILLAIVATAVMLWLLDKFSPYSARNNKEAYPYECRDFTLKESLWFALTSFTPQGGGEAPKALSGRTLVAAYWLFVVLMLATFTANLAAFLTVERMQTPVQSLEQLSRQSRIKYTAVRDSDTHDYFRNMKNAEEVLYQMWRNLTLRSGNDQAQYRVWDYPIREQYINILAAIESAGPVETATEGFGRVNGRLDADFAFIHDSAEIRYEISRNCNLTEVGEVFAEQPYGIAVQQGSHLQDELSYFILELQKERFFESLTAKFWNNSVRGQCPNTDDSEGITLESLGGVFIATLVGLALAMITLLGEVIYYRRKEQRLQRNIVQVAPFEAATEKGLAKGISSSSSSSNKPTMFALKEKSIASVKKLIAATDPPTKQTVNVKRVNKKRGVVNEKAAIPQDITIGGSIWQAHTHRSQWCEASILYLRIDRGAAMASVLAAFFRFCRSRNPR</sequence>
<accession>A0A182FM19</accession>
<dbReference type="FunFam" id="3.40.190.10:FF:000160">
    <property type="entry name" value="GLutamate Receptor family (AMPA)"/>
    <property type="match status" value="1"/>
</dbReference>
<feature type="binding site" evidence="13">
    <location>
        <position position="756"/>
    </location>
    <ligand>
        <name>L-glutamate</name>
        <dbReference type="ChEBI" id="CHEBI:29985"/>
    </ligand>
</feature>
<dbReference type="SUPFAM" id="SSF53850">
    <property type="entry name" value="Periplasmic binding protein-like II"/>
    <property type="match status" value="1"/>
</dbReference>
<feature type="binding site" evidence="13">
    <location>
        <position position="677"/>
    </location>
    <ligand>
        <name>L-glutamate</name>
        <dbReference type="ChEBI" id="CHEBI:29985"/>
    </ligand>
</feature>
<dbReference type="VEuPathDB" id="VectorBase:AALB20_033980"/>
<comment type="similarity">
    <text evidence="2">Belongs to the glutamate-gated ion channel (TC 1.A.10.1) family.</text>
</comment>
<evidence type="ECO:0000256" key="15">
    <source>
        <dbReference type="PIRSR" id="PIRSR601508-3"/>
    </source>
</evidence>
<dbReference type="PANTHER" id="PTHR18966">
    <property type="entry name" value="IONOTROPIC GLUTAMATE RECEPTOR"/>
    <property type="match status" value="1"/>
</dbReference>
<evidence type="ECO:0000256" key="9">
    <source>
        <dbReference type="ARBA" id="ARBA00023170"/>
    </source>
</evidence>
<dbReference type="InterPro" id="IPR001320">
    <property type="entry name" value="Iontro_rcpt_C"/>
</dbReference>
<keyword evidence="8" id="KW-0472">Membrane</keyword>
<dbReference type="SMART" id="SM00918">
    <property type="entry name" value="Lig_chan-Glu_bd"/>
    <property type="match status" value="1"/>
</dbReference>
<dbReference type="Pfam" id="PF10613">
    <property type="entry name" value="Lig_chan-Glu_bd"/>
    <property type="match status" value="1"/>
</dbReference>
<evidence type="ECO:0000256" key="4">
    <source>
        <dbReference type="ARBA" id="ARBA00022475"/>
    </source>
</evidence>
<dbReference type="AlphaFoldDB" id="A0A182FM19"/>
<reference evidence="18" key="2">
    <citation type="submission" date="2022-08" db="UniProtKB">
        <authorList>
            <consortium name="EnsemblMetazoa"/>
        </authorList>
    </citation>
    <scope>IDENTIFICATION</scope>
    <source>
        <strain evidence="18">STECLA/ALBI9_A</strain>
    </source>
</reference>
<dbReference type="SUPFAM" id="SSF81324">
    <property type="entry name" value="Voltage-gated potassium channels"/>
    <property type="match status" value="1"/>
</dbReference>
<keyword evidence="3" id="KW-0813">Transport</keyword>
<dbReference type="InterPro" id="IPR015683">
    <property type="entry name" value="Ionotropic_Glu_rcpt"/>
</dbReference>
<keyword evidence="11" id="KW-1071">Ligand-gated ion channel</keyword>
<dbReference type="CDD" id="cd13717">
    <property type="entry name" value="PBP2_iGluR_putative"/>
    <property type="match status" value="1"/>
</dbReference>
<dbReference type="InterPro" id="IPR019594">
    <property type="entry name" value="Glu/Gly-bd"/>
</dbReference>
<evidence type="ECO:0000259" key="16">
    <source>
        <dbReference type="SMART" id="SM00079"/>
    </source>
</evidence>
<dbReference type="Gene3D" id="1.10.287.70">
    <property type="match status" value="1"/>
</dbReference>
<evidence type="ECO:0000256" key="3">
    <source>
        <dbReference type="ARBA" id="ARBA00022448"/>
    </source>
</evidence>
<evidence type="ECO:0000256" key="5">
    <source>
        <dbReference type="ARBA" id="ARBA00022692"/>
    </source>
</evidence>
<dbReference type="InterPro" id="IPR001508">
    <property type="entry name" value="Iono_Glu_rcpt_met"/>
</dbReference>
<keyword evidence="12" id="KW-0407">Ion channel</keyword>
<keyword evidence="10" id="KW-0325">Glycoprotein</keyword>
<dbReference type="GO" id="GO:0005886">
    <property type="term" value="C:plasma membrane"/>
    <property type="evidence" value="ECO:0007669"/>
    <property type="project" value="UniProtKB-SubCell"/>
</dbReference>
<dbReference type="GO" id="GO:0038023">
    <property type="term" value="F:signaling receptor activity"/>
    <property type="evidence" value="ECO:0007669"/>
    <property type="project" value="InterPro"/>
</dbReference>
<dbReference type="PRINTS" id="PR00177">
    <property type="entry name" value="NMDARECEPTOR"/>
</dbReference>
<evidence type="ECO:0000256" key="1">
    <source>
        <dbReference type="ARBA" id="ARBA00004651"/>
    </source>
</evidence>
<evidence type="ECO:0000256" key="8">
    <source>
        <dbReference type="ARBA" id="ARBA00023136"/>
    </source>
</evidence>
<feature type="domain" description="Ionotropic glutamate receptor L-glutamate and glycine-binding" evidence="17">
    <location>
        <begin position="425"/>
        <end position="497"/>
    </location>
</feature>
<dbReference type="EnsemblMetazoa" id="AALB007578-RA">
    <property type="protein sequence ID" value="AALB007578-PA"/>
    <property type="gene ID" value="AALB007578"/>
</dbReference>
<dbReference type="VEuPathDB" id="VectorBase:AALB007578"/>
<name>A0A182FM19_ANOAL</name>
<evidence type="ECO:0000256" key="10">
    <source>
        <dbReference type="ARBA" id="ARBA00023180"/>
    </source>
</evidence>
<dbReference type="SMART" id="SM00079">
    <property type="entry name" value="PBPe"/>
    <property type="match status" value="1"/>
</dbReference>
<feature type="disulfide bond" evidence="15">
    <location>
        <begin position="768"/>
        <end position="825"/>
    </location>
</feature>
<proteinExistence type="inferred from homology"/>
<comment type="subcellular location">
    <subcellularLocation>
        <location evidence="1">Cell membrane</location>
        <topology evidence="1">Multi-pass membrane protein</topology>
    </subcellularLocation>
</comment>